<sequence length="154" mass="17739">MCLVQQNDPAGFIKYKAYTAKVEGVDITISSVEDEIKRKKMEINFFITTPILELMTLFKTRFDEVRTGVLSDVAEGICAKEEGDFDSLPRLQKAHRAQEKGGQRPLPPPIEWVQGRGTWGSSRPYSMDLRRWWFRRVPLSMHGVGEYLTTQCKR</sequence>
<name>A0A2W1BNI4_HELAM</name>
<dbReference type="Proteomes" id="UP000249218">
    <property type="component" value="Unassembled WGS sequence"/>
</dbReference>
<proteinExistence type="predicted"/>
<keyword evidence="2" id="KW-1185">Reference proteome</keyword>
<reference evidence="1 2" key="1">
    <citation type="journal article" date="2017" name="BMC Biol.">
        <title>Genomic innovations, transcriptional plasticity and gene loss underlying the evolution and divergence of two highly polyphagous and invasive Helicoverpa pest species.</title>
        <authorList>
            <person name="Pearce S.L."/>
            <person name="Clarke D.F."/>
            <person name="East P.D."/>
            <person name="Elfekih S."/>
            <person name="Gordon K.H."/>
            <person name="Jermiin L.S."/>
            <person name="McGaughran A."/>
            <person name="Oakeshott J.G."/>
            <person name="Papanikolaou A."/>
            <person name="Perera O.P."/>
            <person name="Rane R.V."/>
            <person name="Richards S."/>
            <person name="Tay W.T."/>
            <person name="Walsh T.K."/>
            <person name="Anderson A."/>
            <person name="Anderson C.J."/>
            <person name="Asgari S."/>
            <person name="Board P.G."/>
            <person name="Bretschneider A."/>
            <person name="Campbell P.M."/>
            <person name="Chertemps T."/>
            <person name="Christeller J.T."/>
            <person name="Coppin C.W."/>
            <person name="Downes S.J."/>
            <person name="Duan G."/>
            <person name="Farnsworth C.A."/>
            <person name="Good R.T."/>
            <person name="Han L.B."/>
            <person name="Han Y.C."/>
            <person name="Hatje K."/>
            <person name="Horne I."/>
            <person name="Huang Y.P."/>
            <person name="Hughes D.S."/>
            <person name="Jacquin-Joly E."/>
            <person name="James W."/>
            <person name="Jhangiani S."/>
            <person name="Kollmar M."/>
            <person name="Kuwar S.S."/>
            <person name="Li S."/>
            <person name="Liu N.Y."/>
            <person name="Maibeche M.T."/>
            <person name="Miller J.R."/>
            <person name="Montagne N."/>
            <person name="Perry T."/>
            <person name="Qu J."/>
            <person name="Song S.V."/>
            <person name="Sutton G.G."/>
            <person name="Vogel H."/>
            <person name="Walenz B.P."/>
            <person name="Xu W."/>
            <person name="Zhang H.J."/>
            <person name="Zou Z."/>
            <person name="Batterham P."/>
            <person name="Edwards O.R."/>
            <person name="Feyereisen R."/>
            <person name="Gibbs R.A."/>
            <person name="Heckel D.G."/>
            <person name="McGrath A."/>
            <person name="Robin C."/>
            <person name="Scherer S.E."/>
            <person name="Worley K.C."/>
            <person name="Wu Y.D."/>
        </authorList>
    </citation>
    <scope>NUCLEOTIDE SEQUENCE [LARGE SCALE GENOMIC DNA]</scope>
    <source>
        <strain evidence="1">Harm_GR_Male_#8</strain>
        <tissue evidence="1">Whole organism</tissue>
    </source>
</reference>
<accession>A0A2W1BNI4</accession>
<gene>
    <name evidence="1" type="primary">HaOG207101</name>
    <name evidence="1" type="ORF">B5X24_HaOG207101</name>
</gene>
<organism evidence="1 2">
    <name type="scientific">Helicoverpa armigera</name>
    <name type="common">Cotton bollworm</name>
    <name type="synonym">Heliothis armigera</name>
    <dbReference type="NCBI Taxonomy" id="29058"/>
    <lineage>
        <taxon>Eukaryota</taxon>
        <taxon>Metazoa</taxon>
        <taxon>Ecdysozoa</taxon>
        <taxon>Arthropoda</taxon>
        <taxon>Hexapoda</taxon>
        <taxon>Insecta</taxon>
        <taxon>Pterygota</taxon>
        <taxon>Neoptera</taxon>
        <taxon>Endopterygota</taxon>
        <taxon>Lepidoptera</taxon>
        <taxon>Glossata</taxon>
        <taxon>Ditrysia</taxon>
        <taxon>Noctuoidea</taxon>
        <taxon>Noctuidae</taxon>
        <taxon>Heliothinae</taxon>
        <taxon>Helicoverpa</taxon>
    </lineage>
</organism>
<dbReference type="AlphaFoldDB" id="A0A2W1BNI4"/>
<protein>
    <submittedName>
        <fullName evidence="1">Uncharacterized protein</fullName>
    </submittedName>
</protein>
<dbReference type="EMBL" id="KZ150024">
    <property type="protein sequence ID" value="PZC74837.1"/>
    <property type="molecule type" value="Genomic_DNA"/>
</dbReference>
<evidence type="ECO:0000313" key="1">
    <source>
        <dbReference type="EMBL" id="PZC74837.1"/>
    </source>
</evidence>
<evidence type="ECO:0000313" key="2">
    <source>
        <dbReference type="Proteomes" id="UP000249218"/>
    </source>
</evidence>